<dbReference type="Gene3D" id="3.40.350.10">
    <property type="entry name" value="Creatinase/prolidase N-terminal domain"/>
    <property type="match status" value="1"/>
</dbReference>
<evidence type="ECO:0000313" key="9">
    <source>
        <dbReference type="EMBL" id="PSR54848.1"/>
    </source>
</evidence>
<dbReference type="PANTHER" id="PTHR43226:SF4">
    <property type="entry name" value="XAA-PRO AMINOPEPTIDASE 3"/>
    <property type="match status" value="1"/>
</dbReference>
<evidence type="ECO:0000256" key="6">
    <source>
        <dbReference type="ARBA" id="ARBA00022801"/>
    </source>
</evidence>
<dbReference type="InterPro" id="IPR007865">
    <property type="entry name" value="Aminopep_P_N"/>
</dbReference>
<evidence type="ECO:0000256" key="5">
    <source>
        <dbReference type="ARBA" id="ARBA00022723"/>
    </source>
</evidence>
<evidence type="ECO:0000259" key="8">
    <source>
        <dbReference type="SMART" id="SM01011"/>
    </source>
</evidence>
<keyword evidence="9" id="KW-0031">Aminopeptidase</keyword>
<sequence>MYFSNQDIQLRRQKLASKWDSLLKPDEAVLVYSGEPLAKPGGLDQTYPFLPHPAYYWLTGRRREEEVILYNKNEGWLEFQKAIPAEEAVWEGARKDLLVSGPGYNLLELGSFLEKNKFSQIYKLGQVAGVAGKAFDLRTALDQTRRVKDSSEIKLIKHLAQIATYGYQKIQEAVHPGITEKEIQIVYEGEILRRGAHTVPYDTIIGSGTNSAILHALPTQKNVQENEFVLVDAGCDIYDYCVDITRMFPSSGKISSQHRALYQLVLKAHHECMAMSKPGVFWRDVHNHAAKVITEGLLQFGILKGNLSTLLEKEVVSVFFPHGLGHLVGLRVRDTGQEENVNPKTYFGARLRVDIELEENHLITVEPGCYFIQALLENPTIKSKYSDDIAWNEVEKWKHIGGVRMEDNILITREGNDNLTIGVPKSTEF</sequence>
<feature type="domain" description="Aminopeptidase P N-terminal" evidence="8">
    <location>
        <begin position="3"/>
        <end position="131"/>
    </location>
</feature>
<dbReference type="GO" id="GO:0070006">
    <property type="term" value="F:metalloaminopeptidase activity"/>
    <property type="evidence" value="ECO:0007669"/>
    <property type="project" value="InterPro"/>
</dbReference>
<evidence type="ECO:0000256" key="1">
    <source>
        <dbReference type="ARBA" id="ARBA00001424"/>
    </source>
</evidence>
<dbReference type="EMBL" id="PYFT01000001">
    <property type="protein sequence ID" value="PSR54848.1"/>
    <property type="molecule type" value="Genomic_DNA"/>
</dbReference>
<dbReference type="EC" id="3.4.11.9" evidence="4"/>
<gene>
    <name evidence="9" type="ORF">AHMF7605_15730</name>
</gene>
<dbReference type="SMART" id="SM01011">
    <property type="entry name" value="AMP_N"/>
    <property type="match status" value="1"/>
</dbReference>
<dbReference type="RefSeq" id="WP_106930906.1">
    <property type="nucleotide sequence ID" value="NZ_PYFT01000001.1"/>
</dbReference>
<reference evidence="9 10" key="1">
    <citation type="submission" date="2018-03" db="EMBL/GenBank/DDBJ databases">
        <title>Adhaeribacter sp. HMF7605 Genome sequencing and assembly.</title>
        <authorList>
            <person name="Kang H."/>
            <person name="Kang J."/>
            <person name="Cha I."/>
            <person name="Kim H."/>
            <person name="Joh K."/>
        </authorList>
    </citation>
    <scope>NUCLEOTIDE SEQUENCE [LARGE SCALE GENOMIC DNA]</scope>
    <source>
        <strain evidence="9 10">HMF7605</strain>
    </source>
</reference>
<dbReference type="GO" id="GO:0030145">
    <property type="term" value="F:manganese ion binding"/>
    <property type="evidence" value="ECO:0007669"/>
    <property type="project" value="InterPro"/>
</dbReference>
<dbReference type="GO" id="GO:0006508">
    <property type="term" value="P:proteolysis"/>
    <property type="evidence" value="ECO:0007669"/>
    <property type="project" value="TreeGrafter"/>
</dbReference>
<protein>
    <recommendedName>
        <fullName evidence="4">Xaa-Pro aminopeptidase</fullName>
        <ecNumber evidence="4">3.4.11.9</ecNumber>
    </recommendedName>
</protein>
<evidence type="ECO:0000256" key="3">
    <source>
        <dbReference type="ARBA" id="ARBA00008766"/>
    </source>
</evidence>
<dbReference type="InterPro" id="IPR052433">
    <property type="entry name" value="X-Pro_dipept-like"/>
</dbReference>
<dbReference type="InterPro" id="IPR036005">
    <property type="entry name" value="Creatinase/aminopeptidase-like"/>
</dbReference>
<dbReference type="Pfam" id="PF05195">
    <property type="entry name" value="AMP_N"/>
    <property type="match status" value="1"/>
</dbReference>
<dbReference type="Proteomes" id="UP000240357">
    <property type="component" value="Unassembled WGS sequence"/>
</dbReference>
<dbReference type="SUPFAM" id="SSF53092">
    <property type="entry name" value="Creatinase/prolidase N-terminal domain"/>
    <property type="match status" value="1"/>
</dbReference>
<evidence type="ECO:0000313" key="10">
    <source>
        <dbReference type="Proteomes" id="UP000240357"/>
    </source>
</evidence>
<organism evidence="9 10">
    <name type="scientific">Adhaeribacter arboris</name>
    <dbReference type="NCBI Taxonomy" id="2072846"/>
    <lineage>
        <taxon>Bacteria</taxon>
        <taxon>Pseudomonadati</taxon>
        <taxon>Bacteroidota</taxon>
        <taxon>Cytophagia</taxon>
        <taxon>Cytophagales</taxon>
        <taxon>Hymenobacteraceae</taxon>
        <taxon>Adhaeribacter</taxon>
    </lineage>
</organism>
<dbReference type="Gene3D" id="3.90.230.10">
    <property type="entry name" value="Creatinase/methionine aminopeptidase superfamily"/>
    <property type="match status" value="1"/>
</dbReference>
<dbReference type="PANTHER" id="PTHR43226">
    <property type="entry name" value="XAA-PRO AMINOPEPTIDASE 3"/>
    <property type="match status" value="1"/>
</dbReference>
<comment type="catalytic activity">
    <reaction evidence="1">
        <text>Release of any N-terminal amino acid, including proline, that is linked to proline, even from a dipeptide or tripeptide.</text>
        <dbReference type="EC" id="3.4.11.9"/>
    </reaction>
</comment>
<accession>A0A2T2YHA6</accession>
<keyword evidence="7" id="KW-0464">Manganese</keyword>
<dbReference type="InterPro" id="IPR029149">
    <property type="entry name" value="Creatin/AminoP/Spt16_N"/>
</dbReference>
<evidence type="ECO:0000256" key="4">
    <source>
        <dbReference type="ARBA" id="ARBA00012574"/>
    </source>
</evidence>
<dbReference type="OrthoDB" id="9806388at2"/>
<dbReference type="CDD" id="cd01087">
    <property type="entry name" value="Prolidase"/>
    <property type="match status" value="1"/>
</dbReference>
<dbReference type="SUPFAM" id="SSF55920">
    <property type="entry name" value="Creatinase/aminopeptidase"/>
    <property type="match status" value="1"/>
</dbReference>
<keyword evidence="9" id="KW-0645">Protease</keyword>
<keyword evidence="5" id="KW-0479">Metal-binding</keyword>
<evidence type="ECO:0000256" key="2">
    <source>
        <dbReference type="ARBA" id="ARBA00001936"/>
    </source>
</evidence>
<proteinExistence type="inferred from homology"/>
<comment type="caution">
    <text evidence="9">The sequence shown here is derived from an EMBL/GenBank/DDBJ whole genome shotgun (WGS) entry which is preliminary data.</text>
</comment>
<name>A0A2T2YHA6_9BACT</name>
<dbReference type="InterPro" id="IPR000994">
    <property type="entry name" value="Pept_M24"/>
</dbReference>
<evidence type="ECO:0000256" key="7">
    <source>
        <dbReference type="ARBA" id="ARBA00023211"/>
    </source>
</evidence>
<dbReference type="Pfam" id="PF00557">
    <property type="entry name" value="Peptidase_M24"/>
    <property type="match status" value="1"/>
</dbReference>
<comment type="cofactor">
    <cofactor evidence="2">
        <name>Mn(2+)</name>
        <dbReference type="ChEBI" id="CHEBI:29035"/>
    </cofactor>
</comment>
<comment type="similarity">
    <text evidence="3">Belongs to the peptidase M24B family.</text>
</comment>
<keyword evidence="10" id="KW-1185">Reference proteome</keyword>
<dbReference type="AlphaFoldDB" id="A0A2T2YHA6"/>
<keyword evidence="6" id="KW-0378">Hydrolase</keyword>